<proteinExistence type="predicted"/>
<organism evidence="2 3">
    <name type="scientific">Botryobasidium botryosum (strain FD-172 SS1)</name>
    <dbReference type="NCBI Taxonomy" id="930990"/>
    <lineage>
        <taxon>Eukaryota</taxon>
        <taxon>Fungi</taxon>
        <taxon>Dikarya</taxon>
        <taxon>Basidiomycota</taxon>
        <taxon>Agaricomycotina</taxon>
        <taxon>Agaricomycetes</taxon>
        <taxon>Cantharellales</taxon>
        <taxon>Botryobasidiaceae</taxon>
        <taxon>Botryobasidium</taxon>
    </lineage>
</organism>
<reference evidence="3" key="1">
    <citation type="journal article" date="2014" name="Proc. Natl. Acad. Sci. U.S.A.">
        <title>Extensive sampling of basidiomycete genomes demonstrates inadequacy of the white-rot/brown-rot paradigm for wood decay fungi.</title>
        <authorList>
            <person name="Riley R."/>
            <person name="Salamov A.A."/>
            <person name="Brown D.W."/>
            <person name="Nagy L.G."/>
            <person name="Floudas D."/>
            <person name="Held B.W."/>
            <person name="Levasseur A."/>
            <person name="Lombard V."/>
            <person name="Morin E."/>
            <person name="Otillar R."/>
            <person name="Lindquist E.A."/>
            <person name="Sun H."/>
            <person name="LaButti K.M."/>
            <person name="Schmutz J."/>
            <person name="Jabbour D."/>
            <person name="Luo H."/>
            <person name="Baker S.E."/>
            <person name="Pisabarro A.G."/>
            <person name="Walton J.D."/>
            <person name="Blanchette R.A."/>
            <person name="Henrissat B."/>
            <person name="Martin F."/>
            <person name="Cullen D."/>
            <person name="Hibbett D.S."/>
            <person name="Grigoriev I.V."/>
        </authorList>
    </citation>
    <scope>NUCLEOTIDE SEQUENCE [LARGE SCALE GENOMIC DNA]</scope>
    <source>
        <strain evidence="3">FD-172 SS1</strain>
    </source>
</reference>
<accession>A0A067MTA5</accession>
<evidence type="ECO:0000313" key="3">
    <source>
        <dbReference type="Proteomes" id="UP000027195"/>
    </source>
</evidence>
<feature type="region of interest" description="Disordered" evidence="1">
    <location>
        <begin position="88"/>
        <end position="108"/>
    </location>
</feature>
<dbReference type="EMBL" id="KL198035">
    <property type="protein sequence ID" value="KDQ14801.1"/>
    <property type="molecule type" value="Genomic_DNA"/>
</dbReference>
<evidence type="ECO:0000313" key="2">
    <source>
        <dbReference type="EMBL" id="KDQ14801.1"/>
    </source>
</evidence>
<feature type="compositionally biased region" description="Basic and acidic residues" evidence="1">
    <location>
        <begin position="17"/>
        <end position="28"/>
    </location>
</feature>
<feature type="region of interest" description="Disordered" evidence="1">
    <location>
        <begin position="1"/>
        <end position="28"/>
    </location>
</feature>
<gene>
    <name evidence="2" type="ORF">BOTBODRAFT_55012</name>
</gene>
<name>A0A067MTA5_BOTB1</name>
<dbReference type="AlphaFoldDB" id="A0A067MTA5"/>
<evidence type="ECO:0000256" key="1">
    <source>
        <dbReference type="SAM" id="MobiDB-lite"/>
    </source>
</evidence>
<dbReference type="InParanoid" id="A0A067MTA5"/>
<protein>
    <submittedName>
        <fullName evidence="2">Uncharacterized protein</fullName>
    </submittedName>
</protein>
<keyword evidence="3" id="KW-1185">Reference proteome</keyword>
<dbReference type="HOGENOM" id="CLU_2196509_0_0_1"/>
<sequence>MAPMARTSHSPAQAARRSAEPKGHDPRALLRQARSPLKDEPSVSLDCVSTRALLGHRVNAIAKYTTANSLSKDHNYMLKIRNRRYRREERWLPTSEKPPAESSAPAGA</sequence>
<dbReference type="Proteomes" id="UP000027195">
    <property type="component" value="Unassembled WGS sequence"/>
</dbReference>